<dbReference type="Gene3D" id="1.10.760.10">
    <property type="entry name" value="Cytochrome c-like domain"/>
    <property type="match status" value="1"/>
</dbReference>
<feature type="transmembrane region" description="Helical" evidence="9">
    <location>
        <begin position="45"/>
        <end position="67"/>
    </location>
</feature>
<evidence type="ECO:0000256" key="8">
    <source>
        <dbReference type="ARBA" id="ARBA00023136"/>
    </source>
</evidence>
<keyword evidence="4 9" id="KW-0812">Transmembrane</keyword>
<comment type="caution">
    <text evidence="10">The sequence shown here is derived from an EMBL/GenBank/DDBJ whole genome shotgun (WGS) entry which is preliminary data.</text>
</comment>
<protein>
    <recommendedName>
        <fullName evidence="2">Cytochrome c1</fullName>
    </recommendedName>
</protein>
<dbReference type="PANTHER" id="PTHR10266:SF3">
    <property type="entry name" value="CYTOCHROME C1, HEME PROTEIN, MITOCHONDRIAL"/>
    <property type="match status" value="1"/>
</dbReference>
<keyword evidence="7" id="KW-0408">Iron</keyword>
<keyword evidence="5" id="KW-0479">Metal-binding</keyword>
<dbReference type="PANTHER" id="PTHR10266">
    <property type="entry name" value="CYTOCHROME C1"/>
    <property type="match status" value="1"/>
</dbReference>
<sequence length="81" mass="9699">MASPLSDGLISYEDGTPETVEYYARDVSAFLMWVADLHMEIRKKIGFHVILFLIIFVWLVYILKVWIWRSLEEEFEKEKKD</sequence>
<keyword evidence="8 9" id="KW-0472">Membrane</keyword>
<keyword evidence="6 9" id="KW-1133">Transmembrane helix</keyword>
<accession>A0ABR4SPP3</accession>
<evidence type="ECO:0000256" key="7">
    <source>
        <dbReference type="ARBA" id="ARBA00023004"/>
    </source>
</evidence>
<keyword evidence="11" id="KW-1185">Reference proteome</keyword>
<evidence type="ECO:0000256" key="9">
    <source>
        <dbReference type="SAM" id="Phobius"/>
    </source>
</evidence>
<name>A0ABR4SPP3_BARQI</name>
<evidence type="ECO:0000313" key="11">
    <source>
        <dbReference type="Proteomes" id="UP000027143"/>
    </source>
</evidence>
<keyword evidence="3" id="KW-0349">Heme</keyword>
<dbReference type="EMBL" id="AHPD01000007">
    <property type="protein sequence ID" value="KEC66111.1"/>
    <property type="molecule type" value="Genomic_DNA"/>
</dbReference>
<evidence type="ECO:0000313" key="10">
    <source>
        <dbReference type="EMBL" id="KEC66111.1"/>
    </source>
</evidence>
<reference evidence="10 11" key="1">
    <citation type="submission" date="2012-04" db="EMBL/GenBank/DDBJ databases">
        <title>The Genome Sequence of Bartonella quintana JK 68.</title>
        <authorList>
            <consortium name="The Broad Institute Genome Sequencing Platform"/>
            <consortium name="The Broad Institute Genome Sequencing Center for Infectious Disease"/>
            <person name="Feldgarden M."/>
            <person name="Kirby J."/>
            <person name="Kosoy M."/>
            <person name="Birtles R."/>
            <person name="Probert W.S."/>
            <person name="Chiaraviglio L."/>
            <person name="Walker B."/>
            <person name="Young S.K."/>
            <person name="Zeng Q."/>
            <person name="Gargeya S."/>
            <person name="Fitzgerald M."/>
            <person name="Haas B."/>
            <person name="Abouelleil A."/>
            <person name="Alvarado L."/>
            <person name="Arachchi H.M."/>
            <person name="Berlin A.M."/>
            <person name="Chapman S.B."/>
            <person name="Goldberg J."/>
            <person name="Griggs A."/>
            <person name="Gujja S."/>
            <person name="Hansen M."/>
            <person name="Howarth C."/>
            <person name="Imamovic A."/>
            <person name="Larimer J."/>
            <person name="McCowen C."/>
            <person name="Montmayeur A."/>
            <person name="Murphy C."/>
            <person name="Neiman D."/>
            <person name="Pearson M."/>
            <person name="Priest M."/>
            <person name="Roberts A."/>
            <person name="Saif S."/>
            <person name="Shea T."/>
            <person name="Sisk P."/>
            <person name="Sykes S."/>
            <person name="Wortman J."/>
            <person name="Nusbaum C."/>
            <person name="Birren B."/>
        </authorList>
    </citation>
    <scope>NUCLEOTIDE SEQUENCE [LARGE SCALE GENOMIC DNA]</scope>
    <source>
        <strain evidence="10 11">JK 68</strain>
    </source>
</reference>
<organism evidence="10 11">
    <name type="scientific">Bartonella quintana JK 68</name>
    <dbReference type="NCBI Taxonomy" id="1134503"/>
    <lineage>
        <taxon>Bacteria</taxon>
        <taxon>Pseudomonadati</taxon>
        <taxon>Pseudomonadota</taxon>
        <taxon>Alphaproteobacteria</taxon>
        <taxon>Hyphomicrobiales</taxon>
        <taxon>Bartonellaceae</taxon>
        <taxon>Bartonella</taxon>
    </lineage>
</organism>
<dbReference type="Gene3D" id="1.20.5.100">
    <property type="entry name" value="Cytochrome c1, transmembrane anchor, C-terminal"/>
    <property type="match status" value="1"/>
</dbReference>
<evidence type="ECO:0000256" key="1">
    <source>
        <dbReference type="ARBA" id="ARBA00004370"/>
    </source>
</evidence>
<evidence type="ECO:0000256" key="3">
    <source>
        <dbReference type="ARBA" id="ARBA00022617"/>
    </source>
</evidence>
<evidence type="ECO:0000256" key="5">
    <source>
        <dbReference type="ARBA" id="ARBA00022723"/>
    </source>
</evidence>
<dbReference type="InterPro" id="IPR036909">
    <property type="entry name" value="Cyt_c-like_dom_sf"/>
</dbReference>
<dbReference type="SUPFAM" id="SSF46626">
    <property type="entry name" value="Cytochrome c"/>
    <property type="match status" value="1"/>
</dbReference>
<evidence type="ECO:0000256" key="6">
    <source>
        <dbReference type="ARBA" id="ARBA00022989"/>
    </source>
</evidence>
<evidence type="ECO:0000256" key="2">
    <source>
        <dbReference type="ARBA" id="ARBA00016165"/>
    </source>
</evidence>
<evidence type="ECO:0000256" key="4">
    <source>
        <dbReference type="ARBA" id="ARBA00022692"/>
    </source>
</evidence>
<dbReference type="Pfam" id="PF02167">
    <property type="entry name" value="Cytochrom_C1"/>
    <property type="match status" value="1"/>
</dbReference>
<dbReference type="InterPro" id="IPR002326">
    <property type="entry name" value="Cyt_c1"/>
</dbReference>
<proteinExistence type="predicted"/>
<gene>
    <name evidence="10" type="ORF">O7U_00642</name>
</gene>
<comment type="subcellular location">
    <subcellularLocation>
        <location evidence="1">Membrane</location>
    </subcellularLocation>
</comment>
<dbReference type="Proteomes" id="UP000027143">
    <property type="component" value="Unassembled WGS sequence"/>
</dbReference>